<organism evidence="3 4">
    <name type="scientific">Candidatus Pseudothioglobus singularis PS1</name>
    <dbReference type="NCBI Taxonomy" id="1125411"/>
    <lineage>
        <taxon>Bacteria</taxon>
        <taxon>Pseudomonadati</taxon>
        <taxon>Pseudomonadota</taxon>
        <taxon>Gammaproteobacteria</taxon>
        <taxon>Candidatus Pseudothioglobaceae</taxon>
        <taxon>Candidatus Pseudothioglobus</taxon>
    </lineage>
</organism>
<keyword evidence="4" id="KW-1185">Reference proteome</keyword>
<keyword evidence="1" id="KW-0812">Transmembrane</keyword>
<evidence type="ECO:0000313" key="3">
    <source>
        <dbReference type="EMBL" id="ALE02707.1"/>
    </source>
</evidence>
<keyword evidence="1" id="KW-0472">Membrane</keyword>
<sequence length="136" mass="15288">MKNALLISILLLGINSLAFAGGDDRDQQLPLNSLNTEQINEDETPRFLDEDEVIVQDEATQKAQEEIEELIQTKLASPDSDVSNGDDGINNDESNLKTKTQLFVNQYVKSDQGILIMLILFVIGLILMFNFFVREK</sequence>
<evidence type="ECO:0000256" key="2">
    <source>
        <dbReference type="SAM" id="SignalP"/>
    </source>
</evidence>
<evidence type="ECO:0000313" key="4">
    <source>
        <dbReference type="Proteomes" id="UP000068905"/>
    </source>
</evidence>
<dbReference type="RefSeq" id="WP_053820147.1">
    <property type="nucleotide sequence ID" value="NZ_CP006911.1"/>
</dbReference>
<dbReference type="STRING" id="1125411.W908_04815"/>
<keyword evidence="2" id="KW-0732">Signal</keyword>
<name>A0A0M4LEZ4_9GAMM</name>
<reference evidence="3 4" key="1">
    <citation type="journal article" date="2015" name="Genome Announc.">
        <title>Genome Sequence of 'Candidatus Thioglobus singularis' Strain PS1, a Mixotroph from the SUP05 Clade of Marine Gammaproteobacteria.</title>
        <authorList>
            <person name="Marshall K.T."/>
            <person name="Morris R.M."/>
        </authorList>
    </citation>
    <scope>NUCLEOTIDE SEQUENCE [LARGE SCALE GENOMIC DNA]</scope>
    <source>
        <strain evidence="3 4">PS1</strain>
    </source>
</reference>
<dbReference type="AlphaFoldDB" id="A0A0M4LEZ4"/>
<gene>
    <name evidence="3" type="ORF">W908_04815</name>
</gene>
<evidence type="ECO:0000256" key="1">
    <source>
        <dbReference type="SAM" id="Phobius"/>
    </source>
</evidence>
<dbReference type="Proteomes" id="UP000068905">
    <property type="component" value="Chromosome"/>
</dbReference>
<feature type="signal peptide" evidence="2">
    <location>
        <begin position="1"/>
        <end position="20"/>
    </location>
</feature>
<dbReference type="KEGG" id="tsn:W908_04815"/>
<keyword evidence="1" id="KW-1133">Transmembrane helix</keyword>
<feature type="chain" id="PRO_5005797545" description="Type VII secretion protein EssA" evidence="2">
    <location>
        <begin position="21"/>
        <end position="136"/>
    </location>
</feature>
<proteinExistence type="predicted"/>
<feature type="transmembrane region" description="Helical" evidence="1">
    <location>
        <begin position="113"/>
        <end position="133"/>
    </location>
</feature>
<dbReference type="EMBL" id="CP006911">
    <property type="protein sequence ID" value="ALE02707.1"/>
    <property type="molecule type" value="Genomic_DNA"/>
</dbReference>
<evidence type="ECO:0008006" key="5">
    <source>
        <dbReference type="Google" id="ProtNLM"/>
    </source>
</evidence>
<accession>A0A0M4LEZ4</accession>
<protein>
    <recommendedName>
        <fullName evidence="5">Type VII secretion protein EssA</fullName>
    </recommendedName>
</protein>